<evidence type="ECO:0000313" key="5">
    <source>
        <dbReference type="Proteomes" id="UP000044071"/>
    </source>
</evidence>
<comment type="catalytic activity">
    <reaction evidence="3">
        <text>glycyl-tRNA(Ala) + H2O = tRNA(Ala) + glycine + H(+)</text>
        <dbReference type="Rhea" id="RHEA:53744"/>
        <dbReference type="Rhea" id="RHEA-COMP:9657"/>
        <dbReference type="Rhea" id="RHEA-COMP:13640"/>
        <dbReference type="ChEBI" id="CHEBI:15377"/>
        <dbReference type="ChEBI" id="CHEBI:15378"/>
        <dbReference type="ChEBI" id="CHEBI:57305"/>
        <dbReference type="ChEBI" id="CHEBI:78442"/>
        <dbReference type="ChEBI" id="CHEBI:78522"/>
    </reaction>
</comment>
<gene>
    <name evidence="3 4" type="primary">dtd</name>
    <name evidence="4" type="ORF">BN59_01170</name>
</gene>
<dbReference type="Proteomes" id="UP000044071">
    <property type="component" value="Unassembled WGS sequence"/>
</dbReference>
<comment type="catalytic activity">
    <reaction evidence="3">
        <text>a D-aminoacyl-tRNA + H2O = a tRNA + a D-alpha-amino acid + H(+)</text>
        <dbReference type="Rhea" id="RHEA:13953"/>
        <dbReference type="Rhea" id="RHEA-COMP:10123"/>
        <dbReference type="Rhea" id="RHEA-COMP:10124"/>
        <dbReference type="ChEBI" id="CHEBI:15377"/>
        <dbReference type="ChEBI" id="CHEBI:15378"/>
        <dbReference type="ChEBI" id="CHEBI:59871"/>
        <dbReference type="ChEBI" id="CHEBI:78442"/>
        <dbReference type="ChEBI" id="CHEBI:79333"/>
        <dbReference type="EC" id="3.1.1.96"/>
    </reaction>
</comment>
<comment type="similarity">
    <text evidence="1 3">Belongs to the DTD family.</text>
</comment>
<dbReference type="Pfam" id="PF02580">
    <property type="entry name" value="Tyr_Deacylase"/>
    <property type="match status" value="1"/>
</dbReference>
<keyword evidence="5" id="KW-1185">Reference proteome</keyword>
<comment type="subcellular location">
    <subcellularLocation>
        <location evidence="3">Cytoplasm</location>
    </subcellularLocation>
</comment>
<evidence type="ECO:0000313" key="4">
    <source>
        <dbReference type="EMBL" id="CDZ76891.1"/>
    </source>
</evidence>
<feature type="short sequence motif" description="Gly-cisPro motif, important for rejection of L-amino acids" evidence="3">
    <location>
        <begin position="137"/>
        <end position="138"/>
    </location>
</feature>
<dbReference type="GO" id="GO:0019478">
    <property type="term" value="P:D-amino acid catabolic process"/>
    <property type="evidence" value="ECO:0007669"/>
    <property type="project" value="UniProtKB-UniRule"/>
</dbReference>
<sequence>MLTVVQRVSEARVNIDEQIAGEIGAGLMILCGFEMHDEEPVLYKMIEKCLNYRIFDDQQGKMNLSLKDINGGLLLVPQFTLMADTNKGLRPSFSKAAPPQTGRLLFDKLLTIAAAKHEQVASGVFGANMQVHLCNDGPVTFLLQF</sequence>
<reference evidence="4 5" key="1">
    <citation type="submission" date="2014-06" db="EMBL/GenBank/DDBJ databases">
        <authorList>
            <person name="Urmite Genomes Urmite Genomes"/>
        </authorList>
    </citation>
    <scope>NUCLEOTIDE SEQUENCE [LARGE SCALE GENOMIC DNA]</scope>
</reference>
<dbReference type="STRING" id="1034943.BN59_01170"/>
<dbReference type="GO" id="GO:0005737">
    <property type="term" value="C:cytoplasm"/>
    <property type="evidence" value="ECO:0007669"/>
    <property type="project" value="UniProtKB-SubCell"/>
</dbReference>
<name>A0A078KV43_9GAMM</name>
<dbReference type="EC" id="3.1.1.96" evidence="3"/>
<dbReference type="NCBIfam" id="TIGR00256">
    <property type="entry name" value="D-aminoacyl-tRNA deacylase"/>
    <property type="match status" value="1"/>
</dbReference>
<keyword evidence="3" id="KW-0820">tRNA-binding</keyword>
<dbReference type="RefSeq" id="WP_043873320.1">
    <property type="nucleotide sequence ID" value="NZ_CCVW01000001.1"/>
</dbReference>
<comment type="subunit">
    <text evidence="3">Homodimer.</text>
</comment>
<dbReference type="EMBL" id="CCSB01000001">
    <property type="protein sequence ID" value="CDZ76891.1"/>
    <property type="molecule type" value="Genomic_DNA"/>
</dbReference>
<protein>
    <recommendedName>
        <fullName evidence="3">D-aminoacyl-tRNA deacylase</fullName>
        <shortName evidence="3">DTD</shortName>
        <ecNumber evidence="3">3.1.1.96</ecNumber>
    </recommendedName>
    <alternativeName>
        <fullName evidence="3">Gly-tRNA(Ala) deacylase</fullName>
        <ecNumber evidence="3">3.1.1.-</ecNumber>
    </alternativeName>
</protein>
<evidence type="ECO:0000256" key="2">
    <source>
        <dbReference type="ARBA" id="ARBA00022801"/>
    </source>
</evidence>
<dbReference type="AlphaFoldDB" id="A0A078KV43"/>
<dbReference type="GO" id="GO:0000049">
    <property type="term" value="F:tRNA binding"/>
    <property type="evidence" value="ECO:0007669"/>
    <property type="project" value="UniProtKB-UniRule"/>
</dbReference>
<keyword evidence="3" id="KW-0963">Cytoplasm</keyword>
<dbReference type="HAMAP" id="MF_00518">
    <property type="entry name" value="Deacylase_Dtd"/>
    <property type="match status" value="1"/>
</dbReference>
<dbReference type="Gene3D" id="3.50.80.10">
    <property type="entry name" value="D-tyrosyl-tRNA(Tyr) deacylase"/>
    <property type="match status" value="1"/>
</dbReference>
<dbReference type="InterPro" id="IPR003732">
    <property type="entry name" value="Daa-tRNA_deacyls_DTD"/>
</dbReference>
<accession>A0A078KV43</accession>
<keyword evidence="2 3" id="KW-0378">Hydrolase</keyword>
<dbReference type="GO" id="GO:0051500">
    <property type="term" value="F:D-tyrosyl-tRNA(Tyr) deacylase activity"/>
    <property type="evidence" value="ECO:0007669"/>
    <property type="project" value="TreeGrafter"/>
</dbReference>
<dbReference type="PANTHER" id="PTHR10472:SF5">
    <property type="entry name" value="D-AMINOACYL-TRNA DEACYLASE 1"/>
    <property type="match status" value="1"/>
</dbReference>
<dbReference type="FunFam" id="3.50.80.10:FF:000001">
    <property type="entry name" value="D-aminoacyl-tRNA deacylase"/>
    <property type="match status" value="1"/>
</dbReference>
<evidence type="ECO:0000256" key="1">
    <source>
        <dbReference type="ARBA" id="ARBA00009673"/>
    </source>
</evidence>
<evidence type="ECO:0000256" key="3">
    <source>
        <dbReference type="HAMAP-Rule" id="MF_00518"/>
    </source>
</evidence>
<dbReference type="SUPFAM" id="SSF69500">
    <property type="entry name" value="DTD-like"/>
    <property type="match status" value="1"/>
</dbReference>
<dbReference type="eggNOG" id="COG1490">
    <property type="taxonomic scope" value="Bacteria"/>
</dbReference>
<comment type="domain">
    <text evidence="3">A Gly-cisPro motif from one monomer fits into the active site of the other monomer to allow specific chiral rejection of L-amino acids.</text>
</comment>
<dbReference type="InterPro" id="IPR023509">
    <property type="entry name" value="DTD-like_sf"/>
</dbReference>
<dbReference type="GO" id="GO:0043908">
    <property type="term" value="F:Ser(Gly)-tRNA(Ala) hydrolase activity"/>
    <property type="evidence" value="ECO:0007669"/>
    <property type="project" value="UniProtKB-UniRule"/>
</dbReference>
<comment type="function">
    <text evidence="3">An aminoacyl-tRNA editing enzyme that deacylates mischarged D-aminoacyl-tRNAs. Also deacylates mischarged glycyl-tRNA(Ala), protecting cells against glycine mischarging by AlaRS. Acts via tRNA-based rather than protein-based catalysis; rejects L-amino acids rather than detecting D-amino acids in the active site. By recycling D-aminoacyl-tRNA to D-amino acids and free tRNA molecules, this enzyme counteracts the toxicity associated with the formation of D-aminoacyl-tRNA entities in vivo and helps enforce protein L-homochirality.</text>
</comment>
<dbReference type="PANTHER" id="PTHR10472">
    <property type="entry name" value="D-TYROSYL-TRNA TYR DEACYLASE"/>
    <property type="match status" value="1"/>
</dbReference>
<organism evidence="4 5">
    <name type="scientific">Legionella massiliensis</name>
    <dbReference type="NCBI Taxonomy" id="1034943"/>
    <lineage>
        <taxon>Bacteria</taxon>
        <taxon>Pseudomonadati</taxon>
        <taxon>Pseudomonadota</taxon>
        <taxon>Gammaproteobacteria</taxon>
        <taxon>Legionellales</taxon>
        <taxon>Legionellaceae</taxon>
        <taxon>Legionella</taxon>
    </lineage>
</organism>
<dbReference type="EC" id="3.1.1.-" evidence="3"/>
<dbReference type="OrthoDB" id="9801395at2"/>
<keyword evidence="3" id="KW-0694">RNA-binding</keyword>
<dbReference type="GO" id="GO:0106026">
    <property type="term" value="F:Gly-tRNA(Ala) deacylase activity"/>
    <property type="evidence" value="ECO:0007669"/>
    <property type="project" value="UniProtKB-UniRule"/>
</dbReference>
<proteinExistence type="inferred from homology"/>